<gene>
    <name evidence="2" type="ORF">FHR38_003004</name>
</gene>
<dbReference type="EMBL" id="JACHJW010000001">
    <property type="protein sequence ID" value="MBB4959271.1"/>
    <property type="molecule type" value="Genomic_DNA"/>
</dbReference>
<organism evidence="2 3">
    <name type="scientific">Micromonospora polyrhachis</name>
    <dbReference type="NCBI Taxonomy" id="1282883"/>
    <lineage>
        <taxon>Bacteria</taxon>
        <taxon>Bacillati</taxon>
        <taxon>Actinomycetota</taxon>
        <taxon>Actinomycetes</taxon>
        <taxon>Micromonosporales</taxon>
        <taxon>Micromonosporaceae</taxon>
        <taxon>Micromonospora</taxon>
    </lineage>
</organism>
<reference evidence="2 3" key="1">
    <citation type="submission" date="2020-08" db="EMBL/GenBank/DDBJ databases">
        <title>Sequencing the genomes of 1000 actinobacteria strains.</title>
        <authorList>
            <person name="Klenk H.-P."/>
        </authorList>
    </citation>
    <scope>NUCLEOTIDE SEQUENCE [LARGE SCALE GENOMIC DNA]</scope>
    <source>
        <strain evidence="2 3">DSM 45886</strain>
    </source>
</reference>
<dbReference type="AlphaFoldDB" id="A0A7W7SR34"/>
<dbReference type="Pfam" id="PF23275">
    <property type="entry name" value="TPR_23"/>
    <property type="match status" value="1"/>
</dbReference>
<evidence type="ECO:0000313" key="2">
    <source>
        <dbReference type="EMBL" id="MBB4959271.1"/>
    </source>
</evidence>
<dbReference type="InterPro" id="IPR057037">
    <property type="entry name" value="TPR_rep_actino"/>
</dbReference>
<sequence length="802" mass="84697">MTTTVPLSGRLVLDLSGALSGLLNRYVQVLSEYRRQMTGDPAGLCAVAQSYRTLADQAAGVCTDLHRHRTQLAHHWSGAAYDAYGTATGRVTAGLDGSEARLRRHATALENAAGALRSAATGADSVLAQFRAVAGVLIAYARAVPQNQMAALVRQARQLGEQAISAIRGIHDTLAAALVRVAAELGAPGTAQATPAQLTASATQGRAAAMAVRAALAGDASPERFRQAMAELGAVTERLRTSQPPSAADKAYLTAFYGELGERTFDLPGYLNADEHRFNTSLFGLFGETAPGFATADRQAMMTTVGNGILSLSQHPADLPPAVRDLVFSSAATETNIGTDSWGFTREMSGGANGPLTGVFGGTVYTNRLDVPRFAQWEALSQLTQAADRNMVAGTEFSTAMTRRVGEIADVTQRLDDISRLKPTDPGYYVSTNDAVLWDKPRVDTTLTSMLDVSTRNHVANAALVGDSATLSHLSGFAWADDGRAAGRVIDWIGSGTADPAEHDLARGAYVDLTQTMTDPSSYERMLAGMRENPHLSEAIARATVPNLDLYAQPLDGLDTDTRADRIGGTDARHMLMLAETTQNGRDQINAGADLYKEYLLRQADAGTIPMEQAGRYAGNVDGLTNAAAANAIWHANVSDAEQATKVAQEAYTRQMAIANAVKDVAGFGAGTIPQVGSFAGFAVGQAGNLITGAMQAPPAVHPVGLPTDVFHHPQFTGNGAVYTAASDLAGYELRTGGNAPDVPVGSMHGTAAEEAVRWARADAGRADYLDAYNTAAHYVYLENLATQTRESIQYDVQGRRP</sequence>
<dbReference type="RefSeq" id="WP_184535228.1">
    <property type="nucleotide sequence ID" value="NZ_JACHJW010000001.1"/>
</dbReference>
<dbReference type="SUPFAM" id="SSF140453">
    <property type="entry name" value="EsxAB dimer-like"/>
    <property type="match status" value="1"/>
</dbReference>
<dbReference type="InterPro" id="IPR036689">
    <property type="entry name" value="ESAT-6-like_sf"/>
</dbReference>
<dbReference type="Proteomes" id="UP000578819">
    <property type="component" value="Unassembled WGS sequence"/>
</dbReference>
<feature type="domain" description="TPR repeat" evidence="1">
    <location>
        <begin position="318"/>
        <end position="492"/>
    </location>
</feature>
<comment type="caution">
    <text evidence="2">The sequence shown here is derived from an EMBL/GenBank/DDBJ whole genome shotgun (WGS) entry which is preliminary data.</text>
</comment>
<proteinExistence type="predicted"/>
<accession>A0A7W7SR34</accession>
<evidence type="ECO:0000313" key="3">
    <source>
        <dbReference type="Proteomes" id="UP000578819"/>
    </source>
</evidence>
<protein>
    <submittedName>
        <fullName evidence="2">Uncharacterized protein YukE</fullName>
    </submittedName>
</protein>
<dbReference type="Gene3D" id="1.10.287.1060">
    <property type="entry name" value="ESAT-6-like"/>
    <property type="match status" value="1"/>
</dbReference>
<keyword evidence="3" id="KW-1185">Reference proteome</keyword>
<evidence type="ECO:0000259" key="1">
    <source>
        <dbReference type="Pfam" id="PF23275"/>
    </source>
</evidence>
<name>A0A7W7SR34_9ACTN</name>